<dbReference type="GO" id="GO:0016758">
    <property type="term" value="F:hexosyltransferase activity"/>
    <property type="evidence" value="ECO:0007669"/>
    <property type="project" value="UniProtKB-ARBA"/>
</dbReference>
<evidence type="ECO:0000313" key="2">
    <source>
        <dbReference type="EMBL" id="WCL54099.1"/>
    </source>
</evidence>
<reference evidence="2" key="1">
    <citation type="submission" date="2023-01" db="EMBL/GenBank/DDBJ databases">
        <title>The genome sequence of Kordiimonadaceae bacterium 6D33.</title>
        <authorList>
            <person name="Liu Y."/>
        </authorList>
    </citation>
    <scope>NUCLEOTIDE SEQUENCE</scope>
    <source>
        <strain evidence="2">6D33</strain>
    </source>
</reference>
<dbReference type="KEGG" id="gso:PH603_16290"/>
<dbReference type="Pfam" id="PF00535">
    <property type="entry name" value="Glycos_transf_2"/>
    <property type="match status" value="1"/>
</dbReference>
<dbReference type="PANTHER" id="PTHR22916">
    <property type="entry name" value="GLYCOSYLTRANSFERASE"/>
    <property type="match status" value="1"/>
</dbReference>
<feature type="domain" description="Glycosyltransferase 2-like" evidence="1">
    <location>
        <begin position="7"/>
        <end position="96"/>
    </location>
</feature>
<evidence type="ECO:0000313" key="3">
    <source>
        <dbReference type="Proteomes" id="UP001217500"/>
    </source>
</evidence>
<organism evidence="2 3">
    <name type="scientific">Gimibacter soli</name>
    <dbReference type="NCBI Taxonomy" id="3024400"/>
    <lineage>
        <taxon>Bacteria</taxon>
        <taxon>Pseudomonadati</taxon>
        <taxon>Pseudomonadota</taxon>
        <taxon>Alphaproteobacteria</taxon>
        <taxon>Kordiimonadales</taxon>
        <taxon>Temperatibacteraceae</taxon>
        <taxon>Gimibacter</taxon>
    </lineage>
</organism>
<dbReference type="CDD" id="cd00761">
    <property type="entry name" value="Glyco_tranf_GTA_type"/>
    <property type="match status" value="1"/>
</dbReference>
<dbReference type="SUPFAM" id="SSF53448">
    <property type="entry name" value="Nucleotide-diphospho-sugar transferases"/>
    <property type="match status" value="1"/>
</dbReference>
<dbReference type="RefSeq" id="WP_289503818.1">
    <property type="nucleotide sequence ID" value="NZ_CP116805.1"/>
</dbReference>
<gene>
    <name evidence="2" type="ORF">PH603_16290</name>
</gene>
<keyword evidence="3" id="KW-1185">Reference proteome</keyword>
<protein>
    <submittedName>
        <fullName evidence="2">Glycosyltransferase family A protein</fullName>
    </submittedName>
</protein>
<name>A0AAE9XVY2_9PROT</name>
<sequence>MSNIEISFIIPYFNDHPFLEECLSSIRAHCSVPYEIIVVDDASPDTSALQAMDAPDLCVILKRERSGPAQSRNMGIEKAQGRFLMFIDSDDMLEADPAKILSDARKLGVLETADMLAGFVANRPARLRLLRKAPFTGTLESEPVLMRLHYFTTALYRREMILQKQLRFPESLRSGEDLLFLTQSLAAARQVLVTRHQIYHYRQRPGSLTQQAIKVIDPGKRMEMLEGIATTLAPFPAAKALRCLSALRNNLEDIDKVTETNRAIELCDALADWATEHLGDDNAITACLQSGLADWDAGDQRVLDAMRAGMRGQSLHTLAVARRGAT</sequence>
<dbReference type="EMBL" id="CP116805">
    <property type="protein sequence ID" value="WCL54099.1"/>
    <property type="molecule type" value="Genomic_DNA"/>
</dbReference>
<dbReference type="InterPro" id="IPR001173">
    <property type="entry name" value="Glyco_trans_2-like"/>
</dbReference>
<dbReference type="InterPro" id="IPR029044">
    <property type="entry name" value="Nucleotide-diphossugar_trans"/>
</dbReference>
<dbReference type="Proteomes" id="UP001217500">
    <property type="component" value="Chromosome"/>
</dbReference>
<accession>A0AAE9XVY2</accession>
<evidence type="ECO:0000259" key="1">
    <source>
        <dbReference type="Pfam" id="PF00535"/>
    </source>
</evidence>
<proteinExistence type="predicted"/>
<dbReference type="AlphaFoldDB" id="A0AAE9XVY2"/>
<dbReference type="PANTHER" id="PTHR22916:SF3">
    <property type="entry name" value="UDP-GLCNAC:BETAGAL BETA-1,3-N-ACETYLGLUCOSAMINYLTRANSFERASE-LIKE PROTEIN 1"/>
    <property type="match status" value="1"/>
</dbReference>
<dbReference type="Gene3D" id="3.90.550.10">
    <property type="entry name" value="Spore Coat Polysaccharide Biosynthesis Protein SpsA, Chain A"/>
    <property type="match status" value="1"/>
</dbReference>